<name>A0ABS4BI90_9HYPH</name>
<dbReference type="EMBL" id="JAGJCF010000007">
    <property type="protein sequence ID" value="MBP0616473.1"/>
    <property type="molecule type" value="Genomic_DNA"/>
</dbReference>
<evidence type="ECO:0000259" key="6">
    <source>
        <dbReference type="Pfam" id="PF00881"/>
    </source>
</evidence>
<dbReference type="RefSeq" id="WP_209594955.1">
    <property type="nucleotide sequence ID" value="NZ_JAGJCF010000007.1"/>
</dbReference>
<keyword evidence="5" id="KW-0520">NAD</keyword>
<dbReference type="InterPro" id="IPR029479">
    <property type="entry name" value="Nitroreductase"/>
</dbReference>
<dbReference type="GO" id="GO:0035527">
    <property type="term" value="F:3-hydroxypropionate dehydrogenase (NADP+) activity"/>
    <property type="evidence" value="ECO:0007669"/>
    <property type="project" value="UniProtKB-EC"/>
</dbReference>
<comment type="caution">
    <text evidence="7">The sequence shown here is derived from an EMBL/GenBank/DDBJ whole genome shotgun (WGS) entry which is preliminary data.</text>
</comment>
<dbReference type="Pfam" id="PF00881">
    <property type="entry name" value="Nitroreductase"/>
    <property type="match status" value="1"/>
</dbReference>
<dbReference type="PANTHER" id="PTHR43543:SF1">
    <property type="entry name" value="MALONIC SEMIALDEHYDE REDUCTASE RUTE-RELATED"/>
    <property type="match status" value="1"/>
</dbReference>
<protein>
    <recommendedName>
        <fullName evidence="5">Putative NADH dehydrogenase/NAD(P)H nitroreductase J6595_12860</fullName>
        <ecNumber evidence="5">1.-.-.-</ecNumber>
    </recommendedName>
</protein>
<keyword evidence="1 5" id="KW-0285">Flavoprotein</keyword>
<feature type="domain" description="Nitroreductase" evidence="6">
    <location>
        <begin position="30"/>
        <end position="180"/>
    </location>
</feature>
<accession>A0ABS4BI90</accession>
<dbReference type="EC" id="1.-.-.-" evidence="5"/>
<dbReference type="InterPro" id="IPR023936">
    <property type="entry name" value="RutE-like"/>
</dbReference>
<keyword evidence="8" id="KW-1185">Reference proteome</keyword>
<evidence type="ECO:0000256" key="5">
    <source>
        <dbReference type="HAMAP-Rule" id="MF_01204"/>
    </source>
</evidence>
<dbReference type="NCBIfam" id="NF003768">
    <property type="entry name" value="PRK05365.1"/>
    <property type="match status" value="1"/>
</dbReference>
<dbReference type="CDD" id="cd02148">
    <property type="entry name" value="RutE-like"/>
    <property type="match status" value="1"/>
</dbReference>
<proteinExistence type="inferred from homology"/>
<evidence type="ECO:0000256" key="3">
    <source>
        <dbReference type="ARBA" id="ARBA00022857"/>
    </source>
</evidence>
<evidence type="ECO:0000256" key="4">
    <source>
        <dbReference type="ARBA" id="ARBA00023002"/>
    </source>
</evidence>
<dbReference type="InterPro" id="IPR050461">
    <property type="entry name" value="Nitroreductase_HadB/RutE"/>
</dbReference>
<keyword evidence="4 5" id="KW-0560">Oxidoreductase</keyword>
<gene>
    <name evidence="7" type="ORF">J6595_12860</name>
</gene>
<dbReference type="PANTHER" id="PTHR43543">
    <property type="entry name" value="MALONIC SEMIALDEHYDE REDUCTASE RUTE-RELATED"/>
    <property type="match status" value="1"/>
</dbReference>
<comment type="similarity">
    <text evidence="5">Belongs to the nitroreductase family. HadB/RutE subfamily.</text>
</comment>
<evidence type="ECO:0000313" key="7">
    <source>
        <dbReference type="EMBL" id="MBP0616473.1"/>
    </source>
</evidence>
<evidence type="ECO:0000313" key="8">
    <source>
        <dbReference type="Proteomes" id="UP000678276"/>
    </source>
</evidence>
<dbReference type="SUPFAM" id="SSF55469">
    <property type="entry name" value="FMN-dependent nitroreductase-like"/>
    <property type="match status" value="1"/>
</dbReference>
<keyword evidence="3 5" id="KW-0521">NADP</keyword>
<dbReference type="InterPro" id="IPR000415">
    <property type="entry name" value="Nitroreductase-like"/>
</dbReference>
<keyword evidence="2 5" id="KW-0288">FMN</keyword>
<evidence type="ECO:0000256" key="1">
    <source>
        <dbReference type="ARBA" id="ARBA00022630"/>
    </source>
</evidence>
<reference evidence="7 8" key="1">
    <citation type="submission" date="2021-04" db="EMBL/GenBank/DDBJ databases">
        <title>Whole genome sequence of Jiella sp. KSK16Y-1.</title>
        <authorList>
            <person name="Tuo L."/>
        </authorList>
    </citation>
    <scope>NUCLEOTIDE SEQUENCE [LARGE SCALE GENOMIC DNA]</scope>
    <source>
        <strain evidence="7 8">KSK16Y-1</strain>
    </source>
</reference>
<evidence type="ECO:0000256" key="2">
    <source>
        <dbReference type="ARBA" id="ARBA00022643"/>
    </source>
</evidence>
<dbReference type="HAMAP" id="MF_01204">
    <property type="entry name" value="Oxidoreductase_RutE_HadB"/>
    <property type="match status" value="1"/>
</dbReference>
<dbReference type="Proteomes" id="UP000678276">
    <property type="component" value="Unassembled WGS sequence"/>
</dbReference>
<dbReference type="Gene3D" id="3.40.109.10">
    <property type="entry name" value="NADH Oxidase"/>
    <property type="match status" value="1"/>
</dbReference>
<organism evidence="7 8">
    <name type="scientific">Jiella mangrovi</name>
    <dbReference type="NCBI Taxonomy" id="2821407"/>
    <lineage>
        <taxon>Bacteria</taxon>
        <taxon>Pseudomonadati</taxon>
        <taxon>Pseudomonadota</taxon>
        <taxon>Alphaproteobacteria</taxon>
        <taxon>Hyphomicrobiales</taxon>
        <taxon>Aurantimonadaceae</taxon>
        <taxon>Jiella</taxon>
    </lineage>
</organism>
<comment type="cofactor">
    <cofactor evidence="5">
        <name>FMN</name>
        <dbReference type="ChEBI" id="CHEBI:58210"/>
    </cofactor>
</comment>
<sequence>MTVDRNFPETSAETSLDQILTKARTHFEWQDRPLPEGTVERLYAAVRMGPTSANCSPARFVFVESPEAKERLLPCLSSGNREKTRTAPLTVIIAHDPQFHDHLPELFPHADAKSWFVSSPEFAAETALRNGSLQGAYLMLAARAMGLDVGAMSGFTPDAVREAFLAESGWQPNFIVNIGYGRPEALFDRSPRLDFATACRRV</sequence>